<accession>A0ABY4BQ80</accession>
<name>A0ABY4BQ80_9FLAO</name>
<evidence type="ECO:0000313" key="2">
    <source>
        <dbReference type="Proteomes" id="UP000831460"/>
    </source>
</evidence>
<keyword evidence="2" id="KW-1185">Reference proteome</keyword>
<dbReference type="EMBL" id="CP094532">
    <property type="protein sequence ID" value="UOE40904.1"/>
    <property type="molecule type" value="Genomic_DNA"/>
</dbReference>
<reference evidence="1 2" key="1">
    <citation type="submission" date="2022-03" db="EMBL/GenBank/DDBJ databases">
        <title>Chryseobacterium sp. isolated from particulate matters in swine house.</title>
        <authorList>
            <person name="Won M."/>
            <person name="Kim S.-J."/>
            <person name="Kwon S.-W."/>
        </authorList>
    </citation>
    <scope>NUCLEOTIDE SEQUENCE [LARGE SCALE GENOMIC DNA]</scope>
    <source>
        <strain evidence="1 2">SC2-2</strain>
    </source>
</reference>
<sequence>MKNSFFFLAIVLLGFLSCRNDNVTGQQIDQVIHLYIDSANQDMLNSKIPNSYTDVKMNDVYGITDNAPVTFSPKIGITDTIHFIEYVAGARRIRIDSTATFKTYESKIALRLTKKTSATTNTIINDTLTVSYLWTPELFQVSKIWYNNSLKFTKVEGQPNIVKITK</sequence>
<proteinExistence type="predicted"/>
<dbReference type="Proteomes" id="UP000831460">
    <property type="component" value="Chromosome"/>
</dbReference>
<evidence type="ECO:0000313" key="1">
    <source>
        <dbReference type="EMBL" id="UOE40904.1"/>
    </source>
</evidence>
<dbReference type="RefSeq" id="WP_243549001.1">
    <property type="nucleotide sequence ID" value="NZ_CP094532.1"/>
</dbReference>
<protein>
    <submittedName>
        <fullName evidence="1">Uncharacterized protein</fullName>
    </submittedName>
</protein>
<gene>
    <name evidence="1" type="ORF">MTP09_13515</name>
</gene>
<organism evidence="1 2">
    <name type="scientific">Chryseobacterium suipulveris</name>
    <dbReference type="NCBI Taxonomy" id="2929800"/>
    <lineage>
        <taxon>Bacteria</taxon>
        <taxon>Pseudomonadati</taxon>
        <taxon>Bacteroidota</taxon>
        <taxon>Flavobacteriia</taxon>
        <taxon>Flavobacteriales</taxon>
        <taxon>Weeksellaceae</taxon>
        <taxon>Chryseobacterium group</taxon>
        <taxon>Chryseobacterium</taxon>
    </lineage>
</organism>
<dbReference type="PROSITE" id="PS51257">
    <property type="entry name" value="PROKAR_LIPOPROTEIN"/>
    <property type="match status" value="1"/>
</dbReference>